<dbReference type="PANTHER" id="PTHR15157">
    <property type="entry name" value="UV RADIATION RESISTANCE-ASSOCIATED GENE PROTEIN"/>
    <property type="match status" value="1"/>
</dbReference>
<feature type="compositionally biased region" description="Basic and acidic residues" evidence="4">
    <location>
        <begin position="76"/>
        <end position="106"/>
    </location>
</feature>
<dbReference type="Proteomes" id="UP001172684">
    <property type="component" value="Unassembled WGS sequence"/>
</dbReference>
<gene>
    <name evidence="5" type="ORF">H2201_005906</name>
</gene>
<evidence type="ECO:0000256" key="3">
    <source>
        <dbReference type="ARBA" id="ARBA00023054"/>
    </source>
</evidence>
<evidence type="ECO:0000313" key="6">
    <source>
        <dbReference type="Proteomes" id="UP001172684"/>
    </source>
</evidence>
<name>A0ABQ9NQQ4_9PEZI</name>
<evidence type="ECO:0000256" key="4">
    <source>
        <dbReference type="SAM" id="MobiDB-lite"/>
    </source>
</evidence>
<comment type="caution">
    <text evidence="5">The sequence shown here is derived from an EMBL/GenBank/DDBJ whole genome shotgun (WGS) entry which is preliminary data.</text>
</comment>
<dbReference type="EMBL" id="JAPDRL010000047">
    <property type="protein sequence ID" value="KAJ9662825.1"/>
    <property type="molecule type" value="Genomic_DNA"/>
</dbReference>
<dbReference type="InterPro" id="IPR018791">
    <property type="entry name" value="UV_resistance/autophagy_Atg14"/>
</dbReference>
<reference evidence="5" key="1">
    <citation type="submission" date="2022-10" db="EMBL/GenBank/DDBJ databases">
        <title>Culturing micro-colonial fungi from biological soil crusts in the Mojave desert and describing Neophaeococcomyces mojavensis, and introducing the new genera and species Taxawa tesnikishii.</title>
        <authorList>
            <person name="Kurbessoian T."/>
            <person name="Stajich J.E."/>
        </authorList>
    </citation>
    <scope>NUCLEOTIDE SEQUENCE</scope>
    <source>
        <strain evidence="5">TK_1</strain>
    </source>
</reference>
<evidence type="ECO:0000256" key="2">
    <source>
        <dbReference type="ARBA" id="ARBA00013807"/>
    </source>
</evidence>
<keyword evidence="3" id="KW-0175">Coiled coil</keyword>
<feature type="region of interest" description="Disordered" evidence="4">
    <location>
        <begin position="282"/>
        <end position="302"/>
    </location>
</feature>
<evidence type="ECO:0000256" key="1">
    <source>
        <dbReference type="ARBA" id="ARBA00009574"/>
    </source>
</evidence>
<accession>A0ABQ9NQQ4</accession>
<comment type="similarity">
    <text evidence="1">Belongs to the ATG14 family.</text>
</comment>
<keyword evidence="6" id="KW-1185">Reference proteome</keyword>
<organism evidence="5 6">
    <name type="scientific">Coniosporium apollinis</name>
    <dbReference type="NCBI Taxonomy" id="61459"/>
    <lineage>
        <taxon>Eukaryota</taxon>
        <taxon>Fungi</taxon>
        <taxon>Dikarya</taxon>
        <taxon>Ascomycota</taxon>
        <taxon>Pezizomycotina</taxon>
        <taxon>Dothideomycetes</taxon>
        <taxon>Dothideomycetes incertae sedis</taxon>
        <taxon>Coniosporium</taxon>
    </lineage>
</organism>
<feature type="region of interest" description="Disordered" evidence="4">
    <location>
        <begin position="76"/>
        <end position="120"/>
    </location>
</feature>
<dbReference type="PANTHER" id="PTHR15157:SF5">
    <property type="entry name" value="UV RADIATION RESISTANCE-ASSOCIATED GENE PROTEIN"/>
    <property type="match status" value="1"/>
</dbReference>
<protein>
    <recommendedName>
        <fullName evidence="2">Autophagy-related protein 14</fullName>
    </recommendedName>
</protein>
<proteinExistence type="inferred from homology"/>
<evidence type="ECO:0000313" key="5">
    <source>
        <dbReference type="EMBL" id="KAJ9662825.1"/>
    </source>
</evidence>
<dbReference type="Pfam" id="PF10186">
    <property type="entry name" value="ATG14"/>
    <property type="match status" value="1"/>
</dbReference>
<sequence length="671" mass="73696">MAKDEHTTMAEAAAYAVPQRERPWLLPYNRKLRHLQGLTIRNLTLQPAPSRPRGKTIDDEALPFTLKSPAKALAQRETRKLEHSRSSSDLRPIDESAIHDDGEAGGKNKTKQPATPLRPPFAKMRRRSTMDWSGLSPLQKQKKLEEVTAARMADVFYSLHVEGVEDPIYISEVADKAMNPNFRFFDLSSCGPAVTRLEDLTVRVWAKTEAVQDYQFLVELTINFRSLQFIGKAVRPSTLLESFLSNKPQLENFHHPLPQNSILFHLTDGVYTTFTDLPSEGPLTTSIPAPSSTKPPPSKTLPTSSYDALMRLSTLDDCIQDALLTREKLAAEINAILRANESALTLARRVPELHDRIQTVSSAVSTQKRRLETAQKRCADLRASIAARRQLMREGQEAQAAAEEIIAASLPKLQEDKAALHATSEAIIAQRRRACEDLLSIFPIEPIAGRALAFMIRGLRLPNSEFEDMGDEDEVAAALGYVAQVVLQLSAYLGVALPYPVRPCGSTSVVEDPISLNNTTSTATTSAAAAAATTAARTYPLFPRHALRYRFEYAVFLLNKDIEILANWLGIRLIDIRQTLPNLKYLLYVATAGTGELPGRKAGGVRGLLRAAGPDVGGGKGGEEVETGEQAARALREVANGRKESVKGNGVVGGYGKVQRALQESKLREVS</sequence>